<reference evidence="2" key="1">
    <citation type="submission" date="2018-06" db="EMBL/GenBank/DDBJ databases">
        <authorList>
            <person name="Zhirakovskaya E."/>
        </authorList>
    </citation>
    <scope>NUCLEOTIDE SEQUENCE</scope>
</reference>
<dbReference type="SUPFAM" id="SSF53448">
    <property type="entry name" value="Nucleotide-diphospho-sugar transferases"/>
    <property type="match status" value="1"/>
</dbReference>
<sequence>MTLTPAHPGEPIEVSVVIPMFREAARIDATLRDTLPLLSVAPHTTEVVLVDDGSPDSTIDRVMPYLTDAPQGPLRAVRLVRHKHNLGKGAAVRTGLDASRGSWRLIMDADNAATIRELPTLLDAARPGIGLVAGSRVAPGSRVDAIAGRKFAGSVFKLALRALGLDLLTDTQCGFKLYRTDLVEQIVELGREDGYAFDLEHLLIARATGLKIAEVGIRWTHQEGGQVNPIADGLRMLRRAAAIRARRREIMQAVKRLPQTLPTEPPMVVMLPVDLVATRGSVSSQGPASTQSLHP</sequence>
<evidence type="ECO:0000259" key="1">
    <source>
        <dbReference type="Pfam" id="PF00535"/>
    </source>
</evidence>
<protein>
    <recommendedName>
        <fullName evidence="1">Glycosyltransferase 2-like domain-containing protein</fullName>
    </recommendedName>
</protein>
<proteinExistence type="predicted"/>
<dbReference type="Gene3D" id="3.90.550.10">
    <property type="entry name" value="Spore Coat Polysaccharide Biosynthesis Protein SpsA, Chain A"/>
    <property type="match status" value="1"/>
</dbReference>
<evidence type="ECO:0000313" key="2">
    <source>
        <dbReference type="EMBL" id="VAX42306.1"/>
    </source>
</evidence>
<feature type="domain" description="Glycosyltransferase 2-like" evidence="1">
    <location>
        <begin position="15"/>
        <end position="186"/>
    </location>
</feature>
<name>A0A3B1DHP8_9ZZZZ</name>
<dbReference type="InterPro" id="IPR001173">
    <property type="entry name" value="Glyco_trans_2-like"/>
</dbReference>
<dbReference type="PANTHER" id="PTHR10859:SF91">
    <property type="entry name" value="DOLICHYL-PHOSPHATE BETA-GLUCOSYLTRANSFERASE"/>
    <property type="match status" value="1"/>
</dbReference>
<dbReference type="AlphaFoldDB" id="A0A3B1DHP8"/>
<dbReference type="InterPro" id="IPR029044">
    <property type="entry name" value="Nucleotide-diphossugar_trans"/>
</dbReference>
<organism evidence="2">
    <name type="scientific">hydrothermal vent metagenome</name>
    <dbReference type="NCBI Taxonomy" id="652676"/>
    <lineage>
        <taxon>unclassified sequences</taxon>
        <taxon>metagenomes</taxon>
        <taxon>ecological metagenomes</taxon>
    </lineage>
</organism>
<gene>
    <name evidence="2" type="ORF">MNBD_PLANCTO03-1712</name>
</gene>
<dbReference type="EMBL" id="UOGK01000676">
    <property type="protein sequence ID" value="VAX42306.1"/>
    <property type="molecule type" value="Genomic_DNA"/>
</dbReference>
<dbReference type="GO" id="GO:0006487">
    <property type="term" value="P:protein N-linked glycosylation"/>
    <property type="evidence" value="ECO:0007669"/>
    <property type="project" value="TreeGrafter"/>
</dbReference>
<dbReference type="Pfam" id="PF00535">
    <property type="entry name" value="Glycos_transf_2"/>
    <property type="match status" value="1"/>
</dbReference>
<accession>A0A3B1DHP8</accession>
<dbReference type="PANTHER" id="PTHR10859">
    <property type="entry name" value="GLYCOSYL TRANSFERASE"/>
    <property type="match status" value="1"/>
</dbReference>